<feature type="region of interest" description="Disordered" evidence="1">
    <location>
        <begin position="1"/>
        <end position="52"/>
    </location>
</feature>
<sequence length="62" mass="6695">MATRPSHLTISVPPRSARVVPESRHREFPSGVAHGPNATSRIRPSHPPYPPFPLAISTGNTC</sequence>
<name>A0A5C3NG92_9AGAM</name>
<evidence type="ECO:0000313" key="3">
    <source>
        <dbReference type="Proteomes" id="UP000305948"/>
    </source>
</evidence>
<accession>A0A5C3NG92</accession>
<dbReference type="AlphaFoldDB" id="A0A5C3NG92"/>
<protein>
    <submittedName>
        <fullName evidence="2">Uncharacterized protein</fullName>
    </submittedName>
</protein>
<reference evidence="2 3" key="1">
    <citation type="journal article" date="2019" name="Nat. Ecol. Evol.">
        <title>Megaphylogeny resolves global patterns of mushroom evolution.</title>
        <authorList>
            <person name="Varga T."/>
            <person name="Krizsan K."/>
            <person name="Foldi C."/>
            <person name="Dima B."/>
            <person name="Sanchez-Garcia M."/>
            <person name="Sanchez-Ramirez S."/>
            <person name="Szollosi G.J."/>
            <person name="Szarkandi J.G."/>
            <person name="Papp V."/>
            <person name="Albert L."/>
            <person name="Andreopoulos W."/>
            <person name="Angelini C."/>
            <person name="Antonin V."/>
            <person name="Barry K.W."/>
            <person name="Bougher N.L."/>
            <person name="Buchanan P."/>
            <person name="Buyck B."/>
            <person name="Bense V."/>
            <person name="Catcheside P."/>
            <person name="Chovatia M."/>
            <person name="Cooper J."/>
            <person name="Damon W."/>
            <person name="Desjardin D."/>
            <person name="Finy P."/>
            <person name="Geml J."/>
            <person name="Haridas S."/>
            <person name="Hughes K."/>
            <person name="Justo A."/>
            <person name="Karasinski D."/>
            <person name="Kautmanova I."/>
            <person name="Kiss B."/>
            <person name="Kocsube S."/>
            <person name="Kotiranta H."/>
            <person name="LaButti K.M."/>
            <person name="Lechner B.E."/>
            <person name="Liimatainen K."/>
            <person name="Lipzen A."/>
            <person name="Lukacs Z."/>
            <person name="Mihaltcheva S."/>
            <person name="Morgado L.N."/>
            <person name="Niskanen T."/>
            <person name="Noordeloos M.E."/>
            <person name="Ohm R.A."/>
            <person name="Ortiz-Santana B."/>
            <person name="Ovrebo C."/>
            <person name="Racz N."/>
            <person name="Riley R."/>
            <person name="Savchenko A."/>
            <person name="Shiryaev A."/>
            <person name="Soop K."/>
            <person name="Spirin V."/>
            <person name="Szebenyi C."/>
            <person name="Tomsovsky M."/>
            <person name="Tulloss R.E."/>
            <person name="Uehling J."/>
            <person name="Grigoriev I.V."/>
            <person name="Vagvolgyi C."/>
            <person name="Papp T."/>
            <person name="Martin F.M."/>
            <person name="Miettinen O."/>
            <person name="Hibbett D.S."/>
            <person name="Nagy L.G."/>
        </authorList>
    </citation>
    <scope>NUCLEOTIDE SEQUENCE [LARGE SCALE GENOMIC DNA]</scope>
    <source>
        <strain evidence="2 3">OMC1185</strain>
    </source>
</reference>
<evidence type="ECO:0000256" key="1">
    <source>
        <dbReference type="SAM" id="MobiDB-lite"/>
    </source>
</evidence>
<organism evidence="2 3">
    <name type="scientific">Heliocybe sulcata</name>
    <dbReference type="NCBI Taxonomy" id="5364"/>
    <lineage>
        <taxon>Eukaryota</taxon>
        <taxon>Fungi</taxon>
        <taxon>Dikarya</taxon>
        <taxon>Basidiomycota</taxon>
        <taxon>Agaricomycotina</taxon>
        <taxon>Agaricomycetes</taxon>
        <taxon>Gloeophyllales</taxon>
        <taxon>Gloeophyllaceae</taxon>
        <taxon>Heliocybe</taxon>
    </lineage>
</organism>
<proteinExistence type="predicted"/>
<gene>
    <name evidence="2" type="ORF">OE88DRAFT_1649686</name>
</gene>
<evidence type="ECO:0000313" key="2">
    <source>
        <dbReference type="EMBL" id="TFK56412.1"/>
    </source>
</evidence>
<keyword evidence="3" id="KW-1185">Reference proteome</keyword>
<dbReference type="Proteomes" id="UP000305948">
    <property type="component" value="Unassembled WGS sequence"/>
</dbReference>
<dbReference type="EMBL" id="ML213503">
    <property type="protein sequence ID" value="TFK56412.1"/>
    <property type="molecule type" value="Genomic_DNA"/>
</dbReference>